<name>A0A804N0X5_MAIZE</name>
<dbReference type="Gramene" id="Zm00001eb126360_T001">
    <property type="protein sequence ID" value="Zm00001eb126360_P001"/>
    <property type="gene ID" value="Zm00001eb126360"/>
</dbReference>
<protein>
    <recommendedName>
        <fullName evidence="9">Histone deacetylase interacting domain-containing protein</fullName>
    </recommendedName>
</protein>
<reference evidence="10" key="3">
    <citation type="submission" date="2021-05" db="UniProtKB">
        <authorList>
            <consortium name="EnsemblPlants"/>
        </authorList>
    </citation>
    <scope>IDENTIFICATION</scope>
    <source>
        <strain evidence="10">cv. B73</strain>
    </source>
</reference>
<dbReference type="Pfam" id="PF08295">
    <property type="entry name" value="Sin3_corepress"/>
    <property type="match status" value="1"/>
</dbReference>
<keyword evidence="12" id="KW-1267">Proteomics identification</keyword>
<dbReference type="GO" id="GO:0005634">
    <property type="term" value="C:nucleus"/>
    <property type="evidence" value="ECO:0007669"/>
    <property type="project" value="UniProtKB-SubCell"/>
</dbReference>
<dbReference type="FunFam" id="1.20.1160.11:FF:000002">
    <property type="entry name" value="Paired amphipathic helix protein SIN3"/>
    <property type="match status" value="1"/>
</dbReference>
<dbReference type="PANTHER" id="PTHR12346:SF0">
    <property type="entry name" value="SIN3A, ISOFORM G"/>
    <property type="match status" value="1"/>
</dbReference>
<evidence type="ECO:0000256" key="4">
    <source>
        <dbReference type="ARBA" id="ARBA00023015"/>
    </source>
</evidence>
<reference evidence="10" key="2">
    <citation type="submission" date="2019-07" db="EMBL/GenBank/DDBJ databases">
        <authorList>
            <person name="Seetharam A."/>
            <person name="Woodhouse M."/>
            <person name="Cannon E."/>
        </authorList>
    </citation>
    <scope>NUCLEOTIDE SEQUENCE [LARGE SCALE GENOMIC DNA]</scope>
    <source>
        <strain evidence="10">cv. B73</strain>
    </source>
</reference>
<feature type="compositionally biased region" description="Acidic residues" evidence="8">
    <location>
        <begin position="1002"/>
        <end position="1011"/>
    </location>
</feature>
<dbReference type="Gene3D" id="1.20.1160.11">
    <property type="entry name" value="Paired amphipathic helix"/>
    <property type="match status" value="3"/>
</dbReference>
<keyword evidence="2" id="KW-0678">Repressor</keyword>
<dbReference type="SUPFAM" id="SSF47762">
    <property type="entry name" value="PAH2 domain"/>
    <property type="match status" value="3"/>
</dbReference>
<dbReference type="PROSITE" id="PS51477">
    <property type="entry name" value="PAH"/>
    <property type="match status" value="3"/>
</dbReference>
<keyword evidence="3" id="KW-0677">Repeat</keyword>
<evidence type="ECO:0000256" key="7">
    <source>
        <dbReference type="PROSITE-ProRule" id="PRU00810"/>
    </source>
</evidence>
<feature type="compositionally biased region" description="Polar residues" evidence="8">
    <location>
        <begin position="15"/>
        <end position="31"/>
    </location>
</feature>
<feature type="domain" description="Histone deacetylase interacting" evidence="9">
    <location>
        <begin position="508"/>
        <end position="608"/>
    </location>
</feature>
<dbReference type="InterPro" id="IPR031693">
    <property type="entry name" value="Sin3_C"/>
</dbReference>
<dbReference type="OrthoDB" id="10265969at2759"/>
<accession>A0A804N0X5</accession>
<dbReference type="FunFam" id="1.20.1160.11:FF:000003">
    <property type="entry name" value="Paired amphipathic helix SIN3-like protein"/>
    <property type="match status" value="1"/>
</dbReference>
<dbReference type="InterPro" id="IPR003822">
    <property type="entry name" value="PAH"/>
</dbReference>
<dbReference type="GO" id="GO:0003714">
    <property type="term" value="F:transcription corepressor activity"/>
    <property type="evidence" value="ECO:0007669"/>
    <property type="project" value="InterPro"/>
</dbReference>
<evidence type="ECO:0000256" key="2">
    <source>
        <dbReference type="ARBA" id="ARBA00022491"/>
    </source>
</evidence>
<evidence type="ECO:0000313" key="10">
    <source>
        <dbReference type="EnsemblPlants" id="Zm00001eb126360_P001"/>
    </source>
</evidence>
<feature type="region of interest" description="Disordered" evidence="8">
    <location>
        <begin position="867"/>
        <end position="1063"/>
    </location>
</feature>
<sequence>MKRGTRDDALMGSQLKRSNVVRSDPSAQPQHMSVPGSASAAAPPPQAGAAPPAQPQQPSGAAFTNQKLTTNDALVYLKAVKDKFQDKREKYEEFLEVMRDFKSERIDTNGVIVRVKTLFNGYPELILGFNAFLPKGYAIKLQEEKKPVDFVEAINFVNKIKHDEQVYKAFLDILNMYRKDNKSIQDVYHEVAMLFKDHKDLLEEFQHFLPDTSVAPQAVASKGGLVKREDRSSLVPPANKILHNDKRDRVYLSHADRDFSVDRPDVEHDRQRRRLDKDKERKVERDRRDYEREDKDGEHDSRDLELGQRKRKPFSRNIEDNVGAETHQGGPSENHGIHSVSASSYDDKDALKSVYTHEFHFCEKVKEKLEHEAYQEFLKCLHIYSQEIITRSELKNLVNDILQHYPDLMEGFNEFLEHCENIDGFLAGVFNKRPSTRAVKTEDKEKDRDRDREDKDRDREKEREKERERLDKGSTFNSKEGSSHKPSMFSGKEKYNLSKPISELDLSNCQRCTPSYRLLPKNYPMPPASNRTDLGASVLNDHWVSVTSGSEDYSFKHMRKNQYEESLFRCEDDRFELDMLLESVNAATKRVEELIEKMQDNSVKPESPIRIDEHLTPLNLRCIERLYGDHGLDVMDVLRKNASVALPVILTRLKQKQEEWSRCRSDFNKVWAEIYAKNYHKSLDHRSFYFKQQDTKNLSTKSLLTEIKEINEKKRKEDDVLLAIAAGNRRPIVPNMSFEYIDSEIHEDLHKIIKYSCAEVCNSSDQLDKVMRVWTTFLEPVLGVQQKHGSEDPDLVKTKSRTTKLGLANVRESNTIAGIVSKQSNGDESEQDETLSLITQNIASTERPAENAAAVRTEQHKANLVLTPGMNASRSSHDAVEVAGEGKTGNETLLSAEGGERLGPSLNGTSEGIKGRLNNDGSVPHTSKVEREEGELSPNGDFEEDHFVPFEDGTSKGKEDSTSRPFHGRPGEVVPSSAEAAGENDADADDEGEESAQRSTEDSENASEAGEDASGSESGDGEECSREDHDEEEEDMDHDDQDAKAESEGEAEGTTETHDVEGGISLPLSERFLYSVKPLAKHVPTALHDREFSRVFYGNDSFYVLFRLHQILYERLLSAKTNSFTAEKKWRNSKDTNPPDLYAKFMSALYNLLDGSSDNTKFEDDCRAIIGTQSYVLFTLDKLIYKVVKQLQAIATDEMDNKLLQLYLYEKSRSPGRFFDLVYHENARVLLHDESIYRFECCSSPTRLSIQLMEYGHEKPEVTAVSIEPNFSSYLFSEYLCSTPDKKLSEGVYLGRNKRKYSNNDEPSDSLKAMDGINVVNGLECKISCKTSKVSYVLDTEDFLFRLRKRRKILRGGNVPDRLQISSISAAKVQRFNRFLSKP</sequence>
<dbReference type="FunFam" id="1.20.1160.11:FF:000001">
    <property type="entry name" value="Paired amphipathic helix protein Sin3"/>
    <property type="match status" value="1"/>
</dbReference>
<evidence type="ECO:0000259" key="9">
    <source>
        <dbReference type="SMART" id="SM00761"/>
    </source>
</evidence>
<keyword evidence="6 7" id="KW-0539">Nucleus</keyword>
<dbReference type="InterPro" id="IPR036600">
    <property type="entry name" value="PAH_sf"/>
</dbReference>
<dbReference type="Pfam" id="PF16879">
    <property type="entry name" value="Sin3a_C"/>
    <property type="match status" value="1"/>
</dbReference>
<proteinExistence type="evidence at protein level"/>
<dbReference type="SMART" id="SM00761">
    <property type="entry name" value="HDAC_interact"/>
    <property type="match status" value="1"/>
</dbReference>
<feature type="region of interest" description="Disordered" evidence="8">
    <location>
        <begin position="263"/>
        <end position="341"/>
    </location>
</feature>
<evidence type="ECO:0000313" key="11">
    <source>
        <dbReference type="Proteomes" id="UP000007305"/>
    </source>
</evidence>
<gene>
    <name evidence="10" type="primary">LOC103649898</name>
</gene>
<evidence type="ECO:0000256" key="6">
    <source>
        <dbReference type="ARBA" id="ARBA00023242"/>
    </source>
</evidence>
<feature type="region of interest" description="Disordered" evidence="8">
    <location>
        <begin position="437"/>
        <end position="493"/>
    </location>
</feature>
<dbReference type="EnsemblPlants" id="Zm00001eb126360_T001">
    <property type="protein sequence ID" value="Zm00001eb126360_P001"/>
    <property type="gene ID" value="Zm00001eb126360"/>
</dbReference>
<feature type="compositionally biased region" description="Basic and acidic residues" evidence="8">
    <location>
        <begin position="945"/>
        <end position="962"/>
    </location>
</feature>
<evidence type="ECO:0000256" key="8">
    <source>
        <dbReference type="SAM" id="MobiDB-lite"/>
    </source>
</evidence>
<evidence type="ECO:0007829" key="12">
    <source>
        <dbReference type="PeptideAtlas" id="A0A804N0X5"/>
    </source>
</evidence>
<dbReference type="Proteomes" id="UP000007305">
    <property type="component" value="Chromosome 3"/>
</dbReference>
<feature type="compositionally biased region" description="Basic and acidic residues" evidence="8">
    <location>
        <begin position="439"/>
        <end position="472"/>
    </location>
</feature>
<reference evidence="11" key="1">
    <citation type="submission" date="2015-12" db="EMBL/GenBank/DDBJ databases">
        <title>Update maize B73 reference genome by single molecule sequencing technologies.</title>
        <authorList>
            <consortium name="Maize Genome Sequencing Project"/>
            <person name="Ware D."/>
        </authorList>
    </citation>
    <scope>NUCLEOTIDE SEQUENCE [LARGE SCALE GENOMIC DNA]</scope>
    <source>
        <strain evidence="11">cv. B73</strain>
    </source>
</reference>
<dbReference type="PANTHER" id="PTHR12346">
    <property type="entry name" value="SIN3B-RELATED"/>
    <property type="match status" value="1"/>
</dbReference>
<feature type="compositionally biased region" description="Basic and acidic residues" evidence="8">
    <location>
        <begin position="263"/>
        <end position="308"/>
    </location>
</feature>
<keyword evidence="4" id="KW-0805">Transcription regulation</keyword>
<organism evidence="10 11">
    <name type="scientific">Zea mays</name>
    <name type="common">Maize</name>
    <dbReference type="NCBI Taxonomy" id="4577"/>
    <lineage>
        <taxon>Eukaryota</taxon>
        <taxon>Viridiplantae</taxon>
        <taxon>Streptophyta</taxon>
        <taxon>Embryophyta</taxon>
        <taxon>Tracheophyta</taxon>
        <taxon>Spermatophyta</taxon>
        <taxon>Magnoliopsida</taxon>
        <taxon>Liliopsida</taxon>
        <taxon>Poales</taxon>
        <taxon>Poaceae</taxon>
        <taxon>PACMAD clade</taxon>
        <taxon>Panicoideae</taxon>
        <taxon>Andropogonodae</taxon>
        <taxon>Andropogoneae</taxon>
        <taxon>Tripsacinae</taxon>
        <taxon>Zea</taxon>
    </lineage>
</organism>
<dbReference type="InterPro" id="IPR039774">
    <property type="entry name" value="Sin3-like"/>
</dbReference>
<evidence type="ECO:0000256" key="3">
    <source>
        <dbReference type="ARBA" id="ARBA00022737"/>
    </source>
</evidence>
<feature type="region of interest" description="Disordered" evidence="8">
    <location>
        <begin position="1"/>
        <end position="62"/>
    </location>
</feature>
<keyword evidence="11" id="KW-1185">Reference proteome</keyword>
<evidence type="ECO:0000256" key="5">
    <source>
        <dbReference type="ARBA" id="ARBA00023163"/>
    </source>
</evidence>
<dbReference type="InterPro" id="IPR013194">
    <property type="entry name" value="HDAC_interact_dom"/>
</dbReference>
<feature type="compositionally biased region" description="Acidic residues" evidence="8">
    <location>
        <begin position="1029"/>
        <end position="1040"/>
    </location>
</feature>
<feature type="compositionally biased region" description="Low complexity" evidence="8">
    <location>
        <begin position="35"/>
        <end position="62"/>
    </location>
</feature>
<comment type="subcellular location">
    <subcellularLocation>
        <location evidence="1 7">Nucleus</location>
    </subcellularLocation>
</comment>
<evidence type="ECO:0000256" key="1">
    <source>
        <dbReference type="ARBA" id="ARBA00004123"/>
    </source>
</evidence>
<keyword evidence="5" id="KW-0804">Transcription</keyword>
<dbReference type="Pfam" id="PF02671">
    <property type="entry name" value="PAH"/>
    <property type="match status" value="3"/>
</dbReference>
<feature type="compositionally biased region" description="Acidic residues" evidence="8">
    <location>
        <begin position="982"/>
        <end position="994"/>
    </location>
</feature>